<accession>A0ABV4YKF0</accession>
<dbReference type="SUPFAM" id="SSF52833">
    <property type="entry name" value="Thioredoxin-like"/>
    <property type="match status" value="1"/>
</dbReference>
<dbReference type="InterPro" id="IPR036249">
    <property type="entry name" value="Thioredoxin-like_sf"/>
</dbReference>
<proteinExistence type="predicted"/>
<evidence type="ECO:0000313" key="2">
    <source>
        <dbReference type="Proteomes" id="UP001576776"/>
    </source>
</evidence>
<protein>
    <submittedName>
        <fullName evidence="1">(2Fe-2S) ferredoxin domain-containing protein</fullName>
    </submittedName>
</protein>
<dbReference type="Proteomes" id="UP001576776">
    <property type="component" value="Unassembled WGS sequence"/>
</dbReference>
<comment type="caution">
    <text evidence="1">The sequence shown here is derived from an EMBL/GenBank/DDBJ whole genome shotgun (WGS) entry which is preliminary data.</text>
</comment>
<dbReference type="Gene3D" id="3.40.30.10">
    <property type="entry name" value="Glutaredoxin"/>
    <property type="match status" value="1"/>
</dbReference>
<gene>
    <name evidence="1" type="ORF">ACE1B6_28990</name>
</gene>
<reference evidence="1 2" key="1">
    <citation type="submission" date="2024-09" db="EMBL/GenBank/DDBJ databases">
        <title>Floridaenema gen nov. (Aerosakkonemataceae, Aerosakkonematales ord. nov., Cyanobacteria) from benthic tropical and subtropical fresh waters, with the description of four new species.</title>
        <authorList>
            <person name="Moretto J.A."/>
            <person name="Berthold D.E."/>
            <person name="Lefler F.W."/>
            <person name="Huang I.-S."/>
            <person name="Laughinghouse H. IV."/>
        </authorList>
    </citation>
    <scope>NUCLEOTIDE SEQUENCE [LARGE SCALE GENOMIC DNA]</scope>
    <source>
        <strain evidence="1 2">BLCC-F154</strain>
    </source>
</reference>
<name>A0ABV4YKF0_9CYAN</name>
<keyword evidence="2" id="KW-1185">Reference proteome</keyword>
<sequence length="201" mass="22339">MDMCNFQPQSSFFLEGRFLGFATKSSGKIKSLQMAVENNVLQIKLPKEARVKLKQVLVPGDRIEVSGERKQKRFTDLPKLTAYQVNKVSECAGKDCQNDCLPTVDILEAAPKSKKIKILMCQKSGCMKKGGKKLSQELEAALSDRGWQNQVAIEYTGCLKSCSSTPNVVLMPGKIRCSKMSPAQIVDLLADKFSLTMYSYQ</sequence>
<dbReference type="CDD" id="cd02980">
    <property type="entry name" value="TRX_Fd_family"/>
    <property type="match status" value="1"/>
</dbReference>
<organism evidence="1 2">
    <name type="scientific">Floridaenema fluviatile BLCC-F154</name>
    <dbReference type="NCBI Taxonomy" id="3153640"/>
    <lineage>
        <taxon>Bacteria</taxon>
        <taxon>Bacillati</taxon>
        <taxon>Cyanobacteriota</taxon>
        <taxon>Cyanophyceae</taxon>
        <taxon>Oscillatoriophycideae</taxon>
        <taxon>Aerosakkonematales</taxon>
        <taxon>Aerosakkonemataceae</taxon>
        <taxon>Floridanema</taxon>
        <taxon>Floridanema fluviatile</taxon>
    </lineage>
</organism>
<dbReference type="EMBL" id="JBHFNS010000094">
    <property type="protein sequence ID" value="MFB2939309.1"/>
    <property type="molecule type" value="Genomic_DNA"/>
</dbReference>
<evidence type="ECO:0000313" key="1">
    <source>
        <dbReference type="EMBL" id="MFB2939309.1"/>
    </source>
</evidence>
<dbReference type="RefSeq" id="WP_413260784.1">
    <property type="nucleotide sequence ID" value="NZ_JBHFNS010000094.1"/>
</dbReference>